<dbReference type="EMBL" id="BJYZ01000009">
    <property type="protein sequence ID" value="GEO38374.1"/>
    <property type="molecule type" value="Genomic_DNA"/>
</dbReference>
<dbReference type="OrthoDB" id="181606at2"/>
<keyword evidence="2" id="KW-1185">Reference proteome</keyword>
<proteinExistence type="predicted"/>
<protein>
    <recommendedName>
        <fullName evidence="3">Nucleotide-diphospho-sugar transferase domain-containing protein</fullName>
    </recommendedName>
</protein>
<evidence type="ECO:0008006" key="3">
    <source>
        <dbReference type="Google" id="ProtNLM"/>
    </source>
</evidence>
<dbReference type="RefSeq" id="WP_147040377.1">
    <property type="nucleotide sequence ID" value="NZ_BJYZ01000009.1"/>
</dbReference>
<gene>
    <name evidence="1" type="ORF">SAE02_25220</name>
</gene>
<accession>A0A512DPH0</accession>
<dbReference type="Proteomes" id="UP000321523">
    <property type="component" value="Unassembled WGS sequence"/>
</dbReference>
<name>A0A512DPH0_9PROT</name>
<sequence length="278" mass="31914">MSEGYILISTGPEKYFDMAIQAAKSMRLFDPMRPICIACDDERLLDSPKADIFTNKYLIPDDMLHLKGTEFHLFVNRMSPFDRTMYVDADCLIASSRIVAIWEKLKEYHVTFPGIERSSGFWRLEIPPLIERFGLEFIVQLNGGVFFFDRSPEAEDFFKVAQDFFINHRDVATVKHRKGGGFSNESIWGLTMAKTRMKIYPLSDCWNISTLKWSAWHIGEAPLSLHLTKSDSSYQPAICHFIGLGQGHCPNDLYAKFSEMINIQLNQKLPPQQTLKNA</sequence>
<dbReference type="SUPFAM" id="SSF53448">
    <property type="entry name" value="Nucleotide-diphospho-sugar transferases"/>
    <property type="match status" value="1"/>
</dbReference>
<reference evidence="1 2" key="1">
    <citation type="submission" date="2019-07" db="EMBL/GenBank/DDBJ databases">
        <title>Whole genome shotgun sequence of Skermanella aerolata NBRC 106429.</title>
        <authorList>
            <person name="Hosoyama A."/>
            <person name="Uohara A."/>
            <person name="Ohji S."/>
            <person name="Ichikawa N."/>
        </authorList>
    </citation>
    <scope>NUCLEOTIDE SEQUENCE [LARGE SCALE GENOMIC DNA]</scope>
    <source>
        <strain evidence="1 2">NBRC 106429</strain>
    </source>
</reference>
<evidence type="ECO:0000313" key="1">
    <source>
        <dbReference type="EMBL" id="GEO38374.1"/>
    </source>
</evidence>
<comment type="caution">
    <text evidence="1">The sequence shown here is derived from an EMBL/GenBank/DDBJ whole genome shotgun (WGS) entry which is preliminary data.</text>
</comment>
<evidence type="ECO:0000313" key="2">
    <source>
        <dbReference type="Proteomes" id="UP000321523"/>
    </source>
</evidence>
<dbReference type="AlphaFoldDB" id="A0A512DPH0"/>
<dbReference type="InterPro" id="IPR029044">
    <property type="entry name" value="Nucleotide-diphossugar_trans"/>
</dbReference>
<organism evidence="1 2">
    <name type="scientific">Skermanella aerolata</name>
    <dbReference type="NCBI Taxonomy" id="393310"/>
    <lineage>
        <taxon>Bacteria</taxon>
        <taxon>Pseudomonadati</taxon>
        <taxon>Pseudomonadota</taxon>
        <taxon>Alphaproteobacteria</taxon>
        <taxon>Rhodospirillales</taxon>
        <taxon>Azospirillaceae</taxon>
        <taxon>Skermanella</taxon>
    </lineage>
</organism>